<accession>A0AAW7XB44</accession>
<reference evidence="4" key="1">
    <citation type="submission" date="2023-07" db="EMBL/GenBank/DDBJ databases">
        <title>Genome content predicts the carbon catabolic preferences of heterotrophic bacteria.</title>
        <authorList>
            <person name="Gralka M."/>
        </authorList>
    </citation>
    <scope>NUCLEOTIDE SEQUENCE</scope>
    <source>
        <strain evidence="4">I3M17_2</strain>
    </source>
</reference>
<evidence type="ECO:0000256" key="1">
    <source>
        <dbReference type="ARBA" id="ARBA00022603"/>
    </source>
</evidence>
<evidence type="ECO:0000259" key="3">
    <source>
        <dbReference type="Pfam" id="PF10017"/>
    </source>
</evidence>
<dbReference type="PIRSF" id="PIRSF018005">
    <property type="entry name" value="UCP018005"/>
    <property type="match status" value="1"/>
</dbReference>
<dbReference type="AlphaFoldDB" id="A0AAW7XB44"/>
<gene>
    <name evidence="4" type="primary">egtD</name>
    <name evidence="4" type="ORF">Q4521_14335</name>
</gene>
<dbReference type="RefSeq" id="WP_216064499.1">
    <property type="nucleotide sequence ID" value="NZ_JAHKPP010000031.1"/>
</dbReference>
<dbReference type="Pfam" id="PF10017">
    <property type="entry name" value="Methyltransf_33"/>
    <property type="match status" value="1"/>
</dbReference>
<organism evidence="4 5">
    <name type="scientific">Saccharophagus degradans</name>
    <dbReference type="NCBI Taxonomy" id="86304"/>
    <lineage>
        <taxon>Bacteria</taxon>
        <taxon>Pseudomonadati</taxon>
        <taxon>Pseudomonadota</taxon>
        <taxon>Gammaproteobacteria</taxon>
        <taxon>Cellvibrionales</taxon>
        <taxon>Cellvibrionaceae</taxon>
        <taxon>Saccharophagus</taxon>
    </lineage>
</organism>
<dbReference type="InterPro" id="IPR051128">
    <property type="entry name" value="EgtD_Methyltrsf_superfamily"/>
</dbReference>
<sequence>MLAEKHPPASSELDAFEQDVIHGLSQQQKTLPCRWLYDDRGSQLFERITQLPEYYPTRTETAILKNCVSDLAQHIGPQAALIEYGAGASVKTQILLKHLTHLSAYVPIDVSGDFLEDTAQRLQQTFSHLNIQPVIADFTSPFTLPALSNSRSKVGFFPGSTIGNLSDDEIHSFLTAAHQHLGDNRQFILGFDLHKSADILIPAYNDAAGVTACFNLNLLDRINRELNANFSTGGFKHDARWNENESRIEMHLVSITKQRITIAGKTIEFEKGESIHTENSRKFGLDTIKTLCHNANWAMRKVWMDSDNLFAVALMEPL</sequence>
<dbReference type="EC" id="2.1.1.44" evidence="4"/>
<keyword evidence="1 4" id="KW-0489">Methyltransferase</keyword>
<evidence type="ECO:0000313" key="4">
    <source>
        <dbReference type="EMBL" id="MDO6423657.1"/>
    </source>
</evidence>
<feature type="domain" description="Histidine-specific methyltransferase SAM-dependent" evidence="3">
    <location>
        <begin position="16"/>
        <end position="316"/>
    </location>
</feature>
<dbReference type="InterPro" id="IPR019257">
    <property type="entry name" value="MeTrfase_dom"/>
</dbReference>
<protein>
    <submittedName>
        <fullName evidence="4">L-histidine N(Alpha)-methyltransferase</fullName>
        <ecNumber evidence="4">2.1.1.44</ecNumber>
    </submittedName>
</protein>
<comment type="caution">
    <text evidence="4">The sequence shown here is derived from an EMBL/GenBank/DDBJ whole genome shotgun (WGS) entry which is preliminary data.</text>
</comment>
<dbReference type="PANTHER" id="PTHR43397">
    <property type="entry name" value="ERGOTHIONEINE BIOSYNTHESIS PROTEIN 1"/>
    <property type="match status" value="1"/>
</dbReference>
<evidence type="ECO:0000256" key="2">
    <source>
        <dbReference type="ARBA" id="ARBA00022679"/>
    </source>
</evidence>
<dbReference type="GO" id="GO:0052706">
    <property type="term" value="F:L-histidine N(alpha)-methyltransferase activity"/>
    <property type="evidence" value="ECO:0007669"/>
    <property type="project" value="UniProtKB-EC"/>
</dbReference>
<dbReference type="EMBL" id="JAUOPB010000010">
    <property type="protein sequence ID" value="MDO6423657.1"/>
    <property type="molecule type" value="Genomic_DNA"/>
</dbReference>
<dbReference type="GO" id="GO:0032259">
    <property type="term" value="P:methylation"/>
    <property type="evidence" value="ECO:0007669"/>
    <property type="project" value="UniProtKB-KW"/>
</dbReference>
<dbReference type="Proteomes" id="UP001169760">
    <property type="component" value="Unassembled WGS sequence"/>
</dbReference>
<dbReference type="PANTHER" id="PTHR43397:SF1">
    <property type="entry name" value="ERGOTHIONEINE BIOSYNTHESIS PROTEIN 1"/>
    <property type="match status" value="1"/>
</dbReference>
<dbReference type="InterPro" id="IPR017804">
    <property type="entry name" value="MeTrfase_EgtD-like"/>
</dbReference>
<evidence type="ECO:0000313" key="5">
    <source>
        <dbReference type="Proteomes" id="UP001169760"/>
    </source>
</evidence>
<dbReference type="InterPro" id="IPR035094">
    <property type="entry name" value="EgtD"/>
</dbReference>
<keyword evidence="2 4" id="KW-0808">Transferase</keyword>
<proteinExistence type="predicted"/>
<name>A0AAW7XB44_9GAMM</name>
<dbReference type="NCBIfam" id="TIGR03438">
    <property type="entry name" value="egtD_ergothio"/>
    <property type="match status" value="1"/>
</dbReference>